<dbReference type="Proteomes" id="UP000249524">
    <property type="component" value="Unassembled WGS sequence"/>
</dbReference>
<dbReference type="OrthoDB" id="7521939at2"/>
<evidence type="ECO:0000313" key="1">
    <source>
        <dbReference type="EMBL" id="RAK64393.1"/>
    </source>
</evidence>
<dbReference type="EMBL" id="QFYS01000006">
    <property type="protein sequence ID" value="RAK64393.1"/>
    <property type="molecule type" value="Genomic_DNA"/>
</dbReference>
<proteinExistence type="predicted"/>
<organism evidence="1 2">
    <name type="scientific">Phenylobacterium kunshanense</name>
    <dbReference type="NCBI Taxonomy" id="1445034"/>
    <lineage>
        <taxon>Bacteria</taxon>
        <taxon>Pseudomonadati</taxon>
        <taxon>Pseudomonadota</taxon>
        <taxon>Alphaproteobacteria</taxon>
        <taxon>Caulobacterales</taxon>
        <taxon>Caulobacteraceae</taxon>
        <taxon>Phenylobacterium</taxon>
    </lineage>
</organism>
<reference evidence="1 2" key="1">
    <citation type="submission" date="2018-05" db="EMBL/GenBank/DDBJ databases">
        <authorList>
            <person name="Lanie J.A."/>
            <person name="Ng W.-L."/>
            <person name="Kazmierczak K.M."/>
            <person name="Andrzejewski T.M."/>
            <person name="Davidsen T.M."/>
            <person name="Wayne K.J."/>
            <person name="Tettelin H."/>
            <person name="Glass J.I."/>
            <person name="Rusch D."/>
            <person name="Podicherti R."/>
            <person name="Tsui H.-C.T."/>
            <person name="Winkler M.E."/>
        </authorList>
    </citation>
    <scope>NUCLEOTIDE SEQUENCE [LARGE SCALE GENOMIC DNA]</scope>
    <source>
        <strain evidence="1 2">BUT-10</strain>
    </source>
</reference>
<accession>A0A328BB20</accession>
<dbReference type="RefSeq" id="WP_111276780.1">
    <property type="nucleotide sequence ID" value="NZ_QFYS01000006.1"/>
</dbReference>
<protein>
    <submittedName>
        <fullName evidence="1">Uncharacterized protein</fullName>
    </submittedName>
</protein>
<keyword evidence="2" id="KW-1185">Reference proteome</keyword>
<comment type="caution">
    <text evidence="1">The sequence shown here is derived from an EMBL/GenBank/DDBJ whole genome shotgun (WGS) entry which is preliminary data.</text>
</comment>
<dbReference type="AlphaFoldDB" id="A0A328BB20"/>
<name>A0A328BB20_9CAUL</name>
<sequence>MRLLALTATAVLLMGAGKPETVDYRLGVAADGKLDVELRFRGEPDGETQLIIPQRLASGLAVSGAQLTAPATLRHRPGAKIAIRYRSPSSPNGVAALGESLFAAPSGLEGAAATFRWSRLPKGWATATDLEHGAMGRALTVAAVRQSVIVAGPDLHVAQRTLSNGVLRAALRGRDATMAEQLADAAVPVIVAHRAYFGDGAGPVLVVRTPAADQPLNRGDAVALPVAGISDRGLQRAIASAYVRAWVPERLGRMEEAPSSARRLADGIAGLAAERSLLRSGLLTPDSAVGQLAEADTARDPGSRALILALKWDEDIRRKTGGKADLDDVILRMRDHYQQFPPGQGPDVVTGLVSAAWVVAQIDLRPDIARYADGGAVIPLPEQMFDGCLDARVTVTPGFDAGFDHAASQASKVVKGVRRRGPAWNSGLRDGMRIESLKLTPGDMTREIELIVRPARGGRARTIRFWPYGDVDVETRRLQLAHGLAGEALAACGRKIAGL</sequence>
<gene>
    <name evidence="1" type="ORF">DJ019_14615</name>
</gene>
<evidence type="ECO:0000313" key="2">
    <source>
        <dbReference type="Proteomes" id="UP000249524"/>
    </source>
</evidence>